<evidence type="ECO:0000313" key="1">
    <source>
        <dbReference type="EMBL" id="CDI74153.1"/>
    </source>
</evidence>
<reference evidence="1" key="1">
    <citation type="submission" date="2013-10" db="EMBL/GenBank/DDBJ databases">
        <title>Genomic analysis of the causative agents of coccidiosis in chickens.</title>
        <authorList>
            <person name="Reid A.J."/>
            <person name="Blake D."/>
            <person name="Billington K."/>
            <person name="Browne H."/>
            <person name="Dunn M."/>
            <person name="Hung S."/>
            <person name="Kawahara F."/>
            <person name="Miranda-Saavedra D."/>
            <person name="Mourier T."/>
            <person name="Nagra H."/>
            <person name="Otto T.D."/>
            <person name="Rawlings N."/>
            <person name="Sanchez A."/>
            <person name="Sanders M."/>
            <person name="Subramaniam C."/>
            <person name="Tay Y."/>
            <person name="Dear P."/>
            <person name="Doerig C."/>
            <person name="Gruber A."/>
            <person name="Parkinson J."/>
            <person name="Shirley M."/>
            <person name="Wan K.L."/>
            <person name="Berriman M."/>
            <person name="Tomley F."/>
            <person name="Pain A."/>
        </authorList>
    </citation>
    <scope>NUCLEOTIDE SEQUENCE [LARGE SCALE GENOMIC DNA]</scope>
    <source>
        <strain evidence="1">Houghton</strain>
    </source>
</reference>
<dbReference type="Proteomes" id="UP000018201">
    <property type="component" value="Unassembled WGS sequence"/>
</dbReference>
<dbReference type="InterPro" id="IPR021288">
    <property type="entry name" value="Surface_antigen"/>
</dbReference>
<dbReference type="EMBL" id="HG689870">
    <property type="protein sequence ID" value="CDI74153.1"/>
    <property type="molecule type" value="Genomic_DNA"/>
</dbReference>
<reference evidence="1" key="2">
    <citation type="submission" date="2013-10" db="EMBL/GenBank/DDBJ databases">
        <authorList>
            <person name="Aslett M."/>
        </authorList>
    </citation>
    <scope>NUCLEOTIDE SEQUENCE [LARGE SCALE GENOMIC DNA]</scope>
    <source>
        <strain evidence="1">Houghton</strain>
    </source>
</reference>
<name>U6G4C0_9EIME</name>
<accession>U6G4C0</accession>
<gene>
    <name evidence="1" type="ORF">EPH_0001620</name>
</gene>
<sequence>MPVHISDVTRDPKLADDLVEKVEDPSVTGDSCDALLEKNNLKKLIHFPFVDEPDFDYRPLVQSALDKGLNVFNKVYPANEDAWKKIWQDEAGANVSYLLAANSTQIGCIIGKCTDTTASSPSTSAQKQGAAQTNDAVLFCQLSPAATENQAPFDEDYFNALITRKTQLSDMTEEDLKLPSNGTSTAAALPAILVVGLAAMLATVSL</sequence>
<dbReference type="Pfam" id="PF11054">
    <property type="entry name" value="Surface_antigen"/>
    <property type="match status" value="1"/>
</dbReference>
<organism evidence="1 2">
    <name type="scientific">Eimeria praecox</name>
    <dbReference type="NCBI Taxonomy" id="51316"/>
    <lineage>
        <taxon>Eukaryota</taxon>
        <taxon>Sar</taxon>
        <taxon>Alveolata</taxon>
        <taxon>Apicomplexa</taxon>
        <taxon>Conoidasida</taxon>
        <taxon>Coccidia</taxon>
        <taxon>Eucoccidiorida</taxon>
        <taxon>Eimeriorina</taxon>
        <taxon>Eimeriidae</taxon>
        <taxon>Eimeria</taxon>
    </lineage>
</organism>
<dbReference type="AlphaFoldDB" id="U6G4C0"/>
<protein>
    <submittedName>
        <fullName evidence="1">SAG family member</fullName>
    </submittedName>
</protein>
<keyword evidence="2" id="KW-1185">Reference proteome</keyword>
<dbReference type="VEuPathDB" id="ToxoDB:EPH_0001620"/>
<proteinExistence type="predicted"/>
<evidence type="ECO:0000313" key="2">
    <source>
        <dbReference type="Proteomes" id="UP000018201"/>
    </source>
</evidence>